<keyword evidence="3 6" id="KW-0812">Transmembrane</keyword>
<keyword evidence="4 6" id="KW-1133">Transmembrane helix</keyword>
<evidence type="ECO:0000256" key="2">
    <source>
        <dbReference type="ARBA" id="ARBA00022448"/>
    </source>
</evidence>
<comment type="caution">
    <text evidence="7">The sequence shown here is derived from an EMBL/GenBank/DDBJ whole genome shotgun (WGS) entry which is preliminary data.</text>
</comment>
<feature type="transmembrane region" description="Helical" evidence="6">
    <location>
        <begin position="6"/>
        <end position="29"/>
    </location>
</feature>
<feature type="transmembrane region" description="Helical" evidence="6">
    <location>
        <begin position="493"/>
        <end position="512"/>
    </location>
</feature>
<evidence type="ECO:0000256" key="4">
    <source>
        <dbReference type="ARBA" id="ARBA00022989"/>
    </source>
</evidence>
<feature type="transmembrane region" description="Helical" evidence="6">
    <location>
        <begin position="312"/>
        <end position="331"/>
    </location>
</feature>
<proteinExistence type="inferred from homology"/>
<evidence type="ECO:0000313" key="7">
    <source>
        <dbReference type="EMBL" id="MBU3855979.1"/>
    </source>
</evidence>
<feature type="transmembrane region" description="Helical" evidence="6">
    <location>
        <begin position="256"/>
        <end position="278"/>
    </location>
</feature>
<name>A0A948TMF4_9BACT</name>
<dbReference type="Proteomes" id="UP000784286">
    <property type="component" value="Unassembled WGS sequence"/>
</dbReference>
<comment type="similarity">
    <text evidence="6">Belongs to the inorganic phosphate transporter (PiT) (TC 2.A.20) family.</text>
</comment>
<feature type="transmembrane region" description="Helical" evidence="6">
    <location>
        <begin position="152"/>
        <end position="174"/>
    </location>
</feature>
<reference evidence="7" key="2">
    <citation type="submission" date="2021-04" db="EMBL/GenBank/DDBJ databases">
        <authorList>
            <person name="Gilroy R."/>
        </authorList>
    </citation>
    <scope>NUCLEOTIDE SEQUENCE</scope>
    <source>
        <strain evidence="7">8470</strain>
    </source>
</reference>
<reference evidence="7" key="1">
    <citation type="journal article" date="2021" name="PeerJ">
        <title>Extensive microbial diversity within the chicken gut microbiome revealed by metagenomics and culture.</title>
        <authorList>
            <person name="Gilroy R."/>
            <person name="Ravi A."/>
            <person name="Getino M."/>
            <person name="Pursley I."/>
            <person name="Horton D.L."/>
            <person name="Alikhan N.F."/>
            <person name="Baker D."/>
            <person name="Gharbi K."/>
            <person name="Hall N."/>
            <person name="Watson M."/>
            <person name="Adriaenssens E.M."/>
            <person name="Foster-Nyarko E."/>
            <person name="Jarju S."/>
            <person name="Secka A."/>
            <person name="Antonio M."/>
            <person name="Oren A."/>
            <person name="Chaudhuri R.R."/>
            <person name="La Ragione R."/>
            <person name="Hildebrand F."/>
            <person name="Pallen M.J."/>
        </authorList>
    </citation>
    <scope>NUCLEOTIDE SEQUENCE</scope>
    <source>
        <strain evidence="7">8470</strain>
    </source>
</reference>
<keyword evidence="6" id="KW-0592">Phosphate transport</keyword>
<protein>
    <recommendedName>
        <fullName evidence="6">Phosphate transporter</fullName>
    </recommendedName>
</protein>
<dbReference type="GO" id="GO:0035435">
    <property type="term" value="P:phosphate ion transmembrane transport"/>
    <property type="evidence" value="ECO:0007669"/>
    <property type="project" value="TreeGrafter"/>
</dbReference>
<evidence type="ECO:0000256" key="6">
    <source>
        <dbReference type="RuleBase" id="RU363058"/>
    </source>
</evidence>
<evidence type="ECO:0000256" key="3">
    <source>
        <dbReference type="ARBA" id="ARBA00022692"/>
    </source>
</evidence>
<feature type="transmembrane region" description="Helical" evidence="6">
    <location>
        <begin position="186"/>
        <end position="210"/>
    </location>
</feature>
<feature type="transmembrane region" description="Helical" evidence="6">
    <location>
        <begin position="41"/>
        <end position="60"/>
    </location>
</feature>
<dbReference type="GO" id="GO:0016020">
    <property type="term" value="C:membrane"/>
    <property type="evidence" value="ECO:0007669"/>
    <property type="project" value="UniProtKB-SubCell"/>
</dbReference>
<evidence type="ECO:0000313" key="8">
    <source>
        <dbReference type="Proteomes" id="UP000784286"/>
    </source>
</evidence>
<dbReference type="SUPFAM" id="SSF109755">
    <property type="entry name" value="PhoU-like"/>
    <property type="match status" value="1"/>
</dbReference>
<keyword evidence="5 6" id="KW-0472">Membrane</keyword>
<evidence type="ECO:0000256" key="1">
    <source>
        <dbReference type="ARBA" id="ARBA00004141"/>
    </source>
</evidence>
<dbReference type="PANTHER" id="PTHR11101:SF16">
    <property type="entry name" value="PHOSPHATE TRANSPORTER"/>
    <property type="match status" value="1"/>
</dbReference>
<feature type="transmembrane region" description="Helical" evidence="6">
    <location>
        <begin position="80"/>
        <end position="101"/>
    </location>
</feature>
<organism evidence="7 8">
    <name type="scientific">Candidatus Phocaeicola excrementipullorum</name>
    <dbReference type="NCBI Taxonomy" id="2838731"/>
    <lineage>
        <taxon>Bacteria</taxon>
        <taxon>Pseudomonadati</taxon>
        <taxon>Bacteroidota</taxon>
        <taxon>Bacteroidia</taxon>
        <taxon>Bacteroidales</taxon>
        <taxon>Bacteroidaceae</taxon>
        <taxon>Phocaeicola</taxon>
    </lineage>
</organism>
<dbReference type="PANTHER" id="PTHR11101">
    <property type="entry name" value="PHOSPHATE TRANSPORTER"/>
    <property type="match status" value="1"/>
</dbReference>
<gene>
    <name evidence="7" type="ORF">H9928_05400</name>
</gene>
<feature type="transmembrane region" description="Helical" evidence="6">
    <location>
        <begin position="410"/>
        <end position="427"/>
    </location>
</feature>
<dbReference type="EMBL" id="JAHLFJ010000050">
    <property type="protein sequence ID" value="MBU3855979.1"/>
    <property type="molecule type" value="Genomic_DNA"/>
</dbReference>
<dbReference type="AlphaFoldDB" id="A0A948TMF4"/>
<dbReference type="Pfam" id="PF01384">
    <property type="entry name" value="PHO4"/>
    <property type="match status" value="1"/>
</dbReference>
<evidence type="ECO:0000256" key="5">
    <source>
        <dbReference type="ARBA" id="ARBA00023136"/>
    </source>
</evidence>
<sequence length="764" mass="85231">METLYLGIVIFLFMLAVFDLLVGVSNDAVNFMNSAVGAKVAKFRTIVIIAALGVFVGAVSSNGMMDIARHGIFHPVNFSFYDLMCIFLAVMVTDVVLLDIFNTLGLPTSTTVSMVFELLGGTFVLAILKIIGDETGMLSLGDMMNTEKALSVIMAIFLSVAIAFVAGTVVQYISRIIFTFNYKKHLSWTIGIFGGIAVTALGYFIVIQGLASASFMTKESMQWVLDNTPMLVGACLVVSTVLMQILHWCRVNVFKIIVLLGTFSLALAFAGNDLVNFIGVPLAGFSSYTDYVANGAGVDPHNFMMDSLMASAKTPVVFLIAAGLVMVYALATSKKAQNVIKTSVDLARQEEGDEMFGSSGLARLIVRRATNFNDFMVRNIPAGMRNWINSRFNKDDVILENGAAFDMVRASVNLVLSGLLIIIGTTMKLPLSTTYVTFIVAMGTSLADRAWSRESAVYRITGVLSVIGGWFITAFTAFTICAVVTFVMYYASFVGMFLFIVLAVFLLVRSNIKFGKKEKLEDQDNIFKRMIQSKDKAEVLALLREHVKDTLAFYVDFAEKNYVKVTDGFINEDLKSLRKAMNATDEEKKMLKKRRRKEILGLRRLPMTVAIEKNTWFHLGSNSCEEMLYCLKRICEPCKEHVDNNFNPVPAEYVQEFLPMRERLCDLMERTRACILANDYTDADKILKEGDDLKNSISSLRKQQMNHIQEADSTYLKANMVYLNILQESQELVSIWRHLLRASRFFQADYVPQESSEIALAEEK</sequence>
<dbReference type="GO" id="GO:0005315">
    <property type="term" value="F:phosphate transmembrane transporter activity"/>
    <property type="evidence" value="ECO:0007669"/>
    <property type="project" value="InterPro"/>
</dbReference>
<keyword evidence="2 6" id="KW-0813">Transport</keyword>
<comment type="subcellular location">
    <subcellularLocation>
        <location evidence="1 6">Membrane</location>
        <topology evidence="1 6">Multi-pass membrane protein</topology>
    </subcellularLocation>
</comment>
<feature type="transmembrane region" description="Helical" evidence="6">
    <location>
        <begin position="113"/>
        <end position="132"/>
    </location>
</feature>
<feature type="transmembrane region" description="Helical" evidence="6">
    <location>
        <begin position="230"/>
        <end position="249"/>
    </location>
</feature>
<dbReference type="InterPro" id="IPR001204">
    <property type="entry name" value="Phos_transporter"/>
</dbReference>
<accession>A0A948TMF4</accession>
<feature type="transmembrane region" description="Helical" evidence="6">
    <location>
        <begin position="463"/>
        <end position="487"/>
    </location>
</feature>